<dbReference type="STRING" id="42156.A0A3P6S784"/>
<protein>
    <recommendedName>
        <fullName evidence="3">non-specific serine/threonine protein kinase</fullName>
        <ecNumber evidence="3">2.7.11.1</ecNumber>
    </recommendedName>
</protein>
<dbReference type="InterPro" id="IPR017441">
    <property type="entry name" value="Protein_kinase_ATP_BS"/>
</dbReference>
<dbReference type="AlphaFoldDB" id="A0A3P6S784"/>
<evidence type="ECO:0000256" key="3">
    <source>
        <dbReference type="ARBA" id="ARBA00012513"/>
    </source>
</evidence>
<dbReference type="Gene3D" id="1.10.510.10">
    <property type="entry name" value="Transferase(Phosphotransferase) domain 1"/>
    <property type="match status" value="1"/>
</dbReference>
<dbReference type="PANTHER" id="PTHR45832">
    <property type="entry name" value="SERINE/THREONINE-PROTEIN KINASE SAMKA-RELATED-RELATED"/>
    <property type="match status" value="1"/>
</dbReference>
<dbReference type="EMBL" id="UYRX01000006">
    <property type="protein sequence ID" value="VDK67979.1"/>
    <property type="molecule type" value="Genomic_DNA"/>
</dbReference>
<evidence type="ECO:0000256" key="1">
    <source>
        <dbReference type="ARBA" id="ARBA00001946"/>
    </source>
</evidence>
<dbReference type="Pfam" id="PF00786">
    <property type="entry name" value="PBD"/>
    <property type="match status" value="1"/>
</dbReference>
<dbReference type="Gene3D" id="3.30.200.20">
    <property type="entry name" value="Phosphorylase Kinase, domain 1"/>
    <property type="match status" value="1"/>
</dbReference>
<feature type="compositionally biased region" description="Basic and acidic residues" evidence="12">
    <location>
        <begin position="333"/>
        <end position="343"/>
    </location>
</feature>
<organism evidence="15 17">
    <name type="scientific">Litomosoides sigmodontis</name>
    <name type="common">Filarial nematode worm</name>
    <dbReference type="NCBI Taxonomy" id="42156"/>
    <lineage>
        <taxon>Eukaryota</taxon>
        <taxon>Metazoa</taxon>
        <taxon>Ecdysozoa</taxon>
        <taxon>Nematoda</taxon>
        <taxon>Chromadorea</taxon>
        <taxon>Rhabditida</taxon>
        <taxon>Spirurina</taxon>
        <taxon>Spiruromorpha</taxon>
        <taxon>Filarioidea</taxon>
        <taxon>Onchocercidae</taxon>
        <taxon>Litomosoides</taxon>
    </lineage>
</organism>
<dbReference type="OMA" id="KFVCPLR"/>
<evidence type="ECO:0000259" key="14">
    <source>
        <dbReference type="PROSITE" id="PS50108"/>
    </source>
</evidence>
<keyword evidence="7 11" id="KW-0067">ATP-binding</keyword>
<evidence type="ECO:0000256" key="11">
    <source>
        <dbReference type="PROSITE-ProRule" id="PRU10141"/>
    </source>
</evidence>
<dbReference type="PROSITE" id="PS00108">
    <property type="entry name" value="PROTEIN_KINASE_ST"/>
    <property type="match status" value="1"/>
</dbReference>
<evidence type="ECO:0000256" key="10">
    <source>
        <dbReference type="ARBA" id="ARBA00048679"/>
    </source>
</evidence>
<feature type="region of interest" description="Disordered" evidence="12">
    <location>
        <begin position="174"/>
        <end position="282"/>
    </location>
</feature>
<evidence type="ECO:0000313" key="15">
    <source>
        <dbReference type="EMBL" id="VDK67979.1"/>
    </source>
</evidence>
<evidence type="ECO:0000256" key="4">
    <source>
        <dbReference type="ARBA" id="ARBA00022679"/>
    </source>
</evidence>
<dbReference type="FunFam" id="1.10.510.10:FF:000768">
    <property type="entry name" value="Non-specific serine/threonine protein kinase"/>
    <property type="match status" value="1"/>
</dbReference>
<dbReference type="PROSITE" id="PS50108">
    <property type="entry name" value="CRIB"/>
    <property type="match status" value="1"/>
</dbReference>
<name>A0A3P6S784_LITSI</name>
<evidence type="ECO:0000256" key="8">
    <source>
        <dbReference type="ARBA" id="ARBA00022842"/>
    </source>
</evidence>
<feature type="domain" description="Protein kinase" evidence="13">
    <location>
        <begin position="373"/>
        <end position="614"/>
    </location>
</feature>
<dbReference type="CDD" id="cd06614">
    <property type="entry name" value="STKc_PAK"/>
    <property type="match status" value="1"/>
</dbReference>
<dbReference type="FunFam" id="3.30.200.20:FF:000705">
    <property type="entry name" value="Non-specific serine/threonine protein kinase"/>
    <property type="match status" value="1"/>
</dbReference>
<dbReference type="PROSITE" id="PS00107">
    <property type="entry name" value="PROTEIN_KINASE_ATP"/>
    <property type="match status" value="1"/>
</dbReference>
<feature type="region of interest" description="Disordered" evidence="12">
    <location>
        <begin position="333"/>
        <end position="353"/>
    </location>
</feature>
<keyword evidence="17" id="KW-1185">Reference proteome</keyword>
<keyword evidence="8" id="KW-0460">Magnesium</keyword>
<evidence type="ECO:0000256" key="9">
    <source>
        <dbReference type="ARBA" id="ARBA00047899"/>
    </source>
</evidence>
<dbReference type="InterPro" id="IPR000095">
    <property type="entry name" value="CRIB_dom"/>
</dbReference>
<reference evidence="15 17" key="1">
    <citation type="submission" date="2018-08" db="EMBL/GenBank/DDBJ databases">
        <authorList>
            <person name="Laetsch R D."/>
            <person name="Stevens L."/>
            <person name="Kumar S."/>
            <person name="Blaxter L. M."/>
        </authorList>
    </citation>
    <scope>NUCLEOTIDE SEQUENCE [LARGE SCALE GENOMIC DNA]</scope>
</reference>
<sequence>MSTPREKDKSKYILCAVVYNELFGFVRLRSILGRFFNSNNSEVNSSYYSGPGEISSPYNTVHRIHVGYDGKKFTGLPQPWMDTLLRDISEADQKKNPSAVVSALKFYAKTVMAQEADKQKFMITNSQLPFDDENDDEPMVPTQRVAKTNDMSNIKGSRNMESDSSAEIPAIVPSNAPSGFPTAAPPLIPPRYSQHPAAPLLQRSRNSNSSAVISEESEVSSNEMFSKLAAKSCARKTPPPLPPKPAHLKPSCSLSEQLATQRDGRGSLGSESSSKVSDDVDSSVGIELGNELVTATTECSKNLTAEGKTINTIARIEAANGICDNVQVRKRAQAHDKEADEAANKSQRQKPSDQEILEELKEIVNEGNPTDRYDLLQKIGIGASGHVYTARDKVTGEVVAVKRMAFKSQPKKELLLTEIKVMQKYKHENLVNYIDSFLVDADDLWVVMDYLEGGNLTDVVVKTELDEGQIAAILKDHSIIHRDIKSDNVLLGMQGAVKLTDFGFCAQIQPGSKRATMVGTPYWMAPEIVNKMKYNYKVDIWSLGIMALEMLDGEPPYLYETPIKAIYLIAQNGKPEVKKKNSLSPEFNDFLDRCLCVKQEERADAEELLQHPFIQMAKPLSSLIAYIRAVKELKQQQR</sequence>
<dbReference type="Gene3D" id="3.90.810.10">
    <property type="entry name" value="CRIB domain"/>
    <property type="match status" value="1"/>
</dbReference>
<dbReference type="InterPro" id="IPR000719">
    <property type="entry name" value="Prot_kinase_dom"/>
</dbReference>
<comment type="catalytic activity">
    <reaction evidence="9">
        <text>L-threonyl-[protein] + ATP = O-phospho-L-threonyl-[protein] + ADP + H(+)</text>
        <dbReference type="Rhea" id="RHEA:46608"/>
        <dbReference type="Rhea" id="RHEA-COMP:11060"/>
        <dbReference type="Rhea" id="RHEA-COMP:11605"/>
        <dbReference type="ChEBI" id="CHEBI:15378"/>
        <dbReference type="ChEBI" id="CHEBI:30013"/>
        <dbReference type="ChEBI" id="CHEBI:30616"/>
        <dbReference type="ChEBI" id="CHEBI:61977"/>
        <dbReference type="ChEBI" id="CHEBI:456216"/>
        <dbReference type="EC" id="2.7.11.1"/>
    </reaction>
</comment>
<evidence type="ECO:0000256" key="6">
    <source>
        <dbReference type="ARBA" id="ARBA00022741"/>
    </source>
</evidence>
<dbReference type="SUPFAM" id="SSF56112">
    <property type="entry name" value="Protein kinase-like (PK-like)"/>
    <property type="match status" value="1"/>
</dbReference>
<dbReference type="EMBL" id="UYRX01000006">
    <property type="protein sequence ID" value="VDK68001.1"/>
    <property type="molecule type" value="Genomic_DNA"/>
</dbReference>
<feature type="domain" description="CRIB" evidence="14">
    <location>
        <begin position="54"/>
        <end position="67"/>
    </location>
</feature>
<evidence type="ECO:0000256" key="12">
    <source>
        <dbReference type="SAM" id="MobiDB-lite"/>
    </source>
</evidence>
<comment type="cofactor">
    <cofactor evidence="1">
        <name>Mg(2+)</name>
        <dbReference type="ChEBI" id="CHEBI:18420"/>
    </cofactor>
</comment>
<accession>A0A3P6S784</accession>
<dbReference type="OrthoDB" id="1022360at2759"/>
<evidence type="ECO:0000256" key="2">
    <source>
        <dbReference type="ARBA" id="ARBA00008874"/>
    </source>
</evidence>
<dbReference type="SMART" id="SM00220">
    <property type="entry name" value="S_TKc"/>
    <property type="match status" value="1"/>
</dbReference>
<dbReference type="GO" id="GO:0005524">
    <property type="term" value="F:ATP binding"/>
    <property type="evidence" value="ECO:0007669"/>
    <property type="project" value="UniProtKB-UniRule"/>
</dbReference>
<dbReference type="GO" id="GO:0004674">
    <property type="term" value="F:protein serine/threonine kinase activity"/>
    <property type="evidence" value="ECO:0007669"/>
    <property type="project" value="UniProtKB-EC"/>
</dbReference>
<evidence type="ECO:0000256" key="5">
    <source>
        <dbReference type="ARBA" id="ARBA00022723"/>
    </source>
</evidence>
<dbReference type="Proteomes" id="UP000277928">
    <property type="component" value="Unassembled WGS sequence"/>
</dbReference>
<dbReference type="GO" id="GO:0046872">
    <property type="term" value="F:metal ion binding"/>
    <property type="evidence" value="ECO:0007669"/>
    <property type="project" value="UniProtKB-KW"/>
</dbReference>
<keyword evidence="5" id="KW-0479">Metal-binding</keyword>
<evidence type="ECO:0000256" key="7">
    <source>
        <dbReference type="ARBA" id="ARBA00022840"/>
    </source>
</evidence>
<dbReference type="InterPro" id="IPR011009">
    <property type="entry name" value="Kinase-like_dom_sf"/>
</dbReference>
<dbReference type="InterPro" id="IPR036936">
    <property type="entry name" value="CRIB_dom_sf"/>
</dbReference>
<feature type="compositionally biased region" description="Low complexity" evidence="12">
    <location>
        <begin position="206"/>
        <end position="223"/>
    </location>
</feature>
<gene>
    <name evidence="15" type="ORF">NLS_LOCUS276</name>
    <name evidence="16" type="ORF">NLS_LOCUS289</name>
</gene>
<evidence type="ECO:0000313" key="17">
    <source>
        <dbReference type="Proteomes" id="UP000277928"/>
    </source>
</evidence>
<keyword evidence="4" id="KW-0808">Transferase</keyword>
<dbReference type="SMART" id="SM00285">
    <property type="entry name" value="PBD"/>
    <property type="match status" value="1"/>
</dbReference>
<dbReference type="InterPro" id="IPR051931">
    <property type="entry name" value="PAK3-like"/>
</dbReference>
<dbReference type="EC" id="2.7.11.1" evidence="3"/>
<keyword evidence="6 11" id="KW-0547">Nucleotide-binding</keyword>
<proteinExistence type="inferred from homology"/>
<dbReference type="InterPro" id="IPR008271">
    <property type="entry name" value="Ser/Thr_kinase_AS"/>
</dbReference>
<dbReference type="PANTHER" id="PTHR45832:SF22">
    <property type="entry name" value="SERINE_THREONINE-PROTEIN KINASE SAMKA-RELATED"/>
    <property type="match status" value="1"/>
</dbReference>
<feature type="binding site" evidence="11">
    <location>
        <position position="407"/>
    </location>
    <ligand>
        <name>ATP</name>
        <dbReference type="ChEBI" id="CHEBI:30616"/>
    </ligand>
</feature>
<comment type="catalytic activity">
    <reaction evidence="10">
        <text>L-seryl-[protein] + ATP = O-phospho-L-seryl-[protein] + ADP + H(+)</text>
        <dbReference type="Rhea" id="RHEA:17989"/>
        <dbReference type="Rhea" id="RHEA-COMP:9863"/>
        <dbReference type="Rhea" id="RHEA-COMP:11604"/>
        <dbReference type="ChEBI" id="CHEBI:15378"/>
        <dbReference type="ChEBI" id="CHEBI:29999"/>
        <dbReference type="ChEBI" id="CHEBI:30616"/>
        <dbReference type="ChEBI" id="CHEBI:83421"/>
        <dbReference type="ChEBI" id="CHEBI:456216"/>
        <dbReference type="EC" id="2.7.11.1"/>
    </reaction>
</comment>
<dbReference type="PROSITE" id="PS50011">
    <property type="entry name" value="PROTEIN_KINASE_DOM"/>
    <property type="match status" value="1"/>
</dbReference>
<evidence type="ECO:0000313" key="16">
    <source>
        <dbReference type="EMBL" id="VDK68001.1"/>
    </source>
</evidence>
<evidence type="ECO:0000259" key="13">
    <source>
        <dbReference type="PROSITE" id="PS50011"/>
    </source>
</evidence>
<comment type="similarity">
    <text evidence="2">Belongs to the protein kinase superfamily. STE Ser/Thr protein kinase family. STE20 subfamily.</text>
</comment>
<dbReference type="Pfam" id="PF00069">
    <property type="entry name" value="Pkinase"/>
    <property type="match status" value="1"/>
</dbReference>